<evidence type="ECO:0000313" key="3">
    <source>
        <dbReference type="EMBL" id="TWU07333.1"/>
    </source>
</evidence>
<evidence type="ECO:0000259" key="2">
    <source>
        <dbReference type="Pfam" id="PF04909"/>
    </source>
</evidence>
<name>A0A5C6B593_9PLAN</name>
<dbReference type="PANTHER" id="PTHR21240:SF28">
    <property type="entry name" value="ISO-OROTATE DECARBOXYLASE (EUROFUNG)"/>
    <property type="match status" value="1"/>
</dbReference>
<keyword evidence="1" id="KW-0456">Lyase</keyword>
<protein>
    <submittedName>
        <fullName evidence="3">Amidohydrolase</fullName>
    </submittedName>
</protein>
<dbReference type="PROSITE" id="PS51318">
    <property type="entry name" value="TAT"/>
    <property type="match status" value="1"/>
</dbReference>
<proteinExistence type="predicted"/>
<evidence type="ECO:0000313" key="4">
    <source>
        <dbReference type="Proteomes" id="UP000320735"/>
    </source>
</evidence>
<organism evidence="3 4">
    <name type="scientific">Symmachiella macrocystis</name>
    <dbReference type="NCBI Taxonomy" id="2527985"/>
    <lineage>
        <taxon>Bacteria</taxon>
        <taxon>Pseudomonadati</taxon>
        <taxon>Planctomycetota</taxon>
        <taxon>Planctomycetia</taxon>
        <taxon>Planctomycetales</taxon>
        <taxon>Planctomycetaceae</taxon>
        <taxon>Symmachiella</taxon>
    </lineage>
</organism>
<dbReference type="AlphaFoldDB" id="A0A5C6B593"/>
<dbReference type="PANTHER" id="PTHR21240">
    <property type="entry name" value="2-AMINO-3-CARBOXYLMUCONATE-6-SEMIALDEHYDE DECARBOXYLASE"/>
    <property type="match status" value="1"/>
</dbReference>
<dbReference type="GO" id="GO:0016787">
    <property type="term" value="F:hydrolase activity"/>
    <property type="evidence" value="ECO:0007669"/>
    <property type="project" value="UniProtKB-KW"/>
</dbReference>
<dbReference type="GO" id="GO:0016831">
    <property type="term" value="F:carboxy-lyase activity"/>
    <property type="evidence" value="ECO:0007669"/>
    <property type="project" value="InterPro"/>
</dbReference>
<keyword evidence="3" id="KW-0378">Hydrolase</keyword>
<dbReference type="InterPro" id="IPR032465">
    <property type="entry name" value="ACMSD"/>
</dbReference>
<dbReference type="EMBL" id="SJPP01000003">
    <property type="protein sequence ID" value="TWU07333.1"/>
    <property type="molecule type" value="Genomic_DNA"/>
</dbReference>
<dbReference type="GO" id="GO:0005737">
    <property type="term" value="C:cytoplasm"/>
    <property type="evidence" value="ECO:0007669"/>
    <property type="project" value="TreeGrafter"/>
</dbReference>
<keyword evidence="4" id="KW-1185">Reference proteome</keyword>
<dbReference type="InterPro" id="IPR006311">
    <property type="entry name" value="TAT_signal"/>
</dbReference>
<feature type="domain" description="Amidohydrolase-related" evidence="2">
    <location>
        <begin position="39"/>
        <end position="317"/>
    </location>
</feature>
<comment type="caution">
    <text evidence="3">The sequence shown here is derived from an EMBL/GenBank/DDBJ whole genome shotgun (WGS) entry which is preliminary data.</text>
</comment>
<dbReference type="Gene3D" id="3.20.20.140">
    <property type="entry name" value="Metal-dependent hydrolases"/>
    <property type="match status" value="1"/>
</dbReference>
<dbReference type="GO" id="GO:0019748">
    <property type="term" value="P:secondary metabolic process"/>
    <property type="evidence" value="ECO:0007669"/>
    <property type="project" value="TreeGrafter"/>
</dbReference>
<evidence type="ECO:0000256" key="1">
    <source>
        <dbReference type="ARBA" id="ARBA00023239"/>
    </source>
</evidence>
<dbReference type="InterPro" id="IPR032466">
    <property type="entry name" value="Metal_Hydrolase"/>
</dbReference>
<dbReference type="Pfam" id="PF04909">
    <property type="entry name" value="Amidohydro_2"/>
    <property type="match status" value="1"/>
</dbReference>
<dbReference type="Proteomes" id="UP000320735">
    <property type="component" value="Unassembled WGS sequence"/>
</dbReference>
<accession>A0A5C6B593</accession>
<dbReference type="SUPFAM" id="SSF51556">
    <property type="entry name" value="Metallo-dependent hydrolases"/>
    <property type="match status" value="1"/>
</dbReference>
<sequence length="320" mass="35416">MPHTISRREFLAGTATALAAGPTLFAAESQPEKTPRYLDFHVHLTHRWFGAERGPVTADVLLRWMDAHDVERAAVLPLVSPEAFWYPVTSEFVITEAARHPDRLIPFCAIDPRTLGTHLPETKQVVDMLNRYVDAGARGFGEHKALLDIDDPLNMKLFEACSAAKLPVLFHLDNRANMDKPGLPGLAKVLKTFPELVMIGHGKGWWASIAGGLAQPDLHVGYPAGPVAPGGAIDALMDRYPNLYGDLSSSGAHALLRDREFGSAFLQRRADRLLFGTDFYDLTQESFPQFDLFRTFDVEAKTREKIAHSNAARLLRLGVP</sequence>
<gene>
    <name evidence="3" type="ORF">CA54_57390</name>
</gene>
<reference evidence="3 4" key="1">
    <citation type="submission" date="2019-02" db="EMBL/GenBank/DDBJ databases">
        <title>Deep-cultivation of Planctomycetes and their phenomic and genomic characterization uncovers novel biology.</title>
        <authorList>
            <person name="Wiegand S."/>
            <person name="Jogler M."/>
            <person name="Boedeker C."/>
            <person name="Pinto D."/>
            <person name="Vollmers J."/>
            <person name="Rivas-Marin E."/>
            <person name="Kohn T."/>
            <person name="Peeters S.H."/>
            <person name="Heuer A."/>
            <person name="Rast P."/>
            <person name="Oberbeckmann S."/>
            <person name="Bunk B."/>
            <person name="Jeske O."/>
            <person name="Meyerdierks A."/>
            <person name="Storesund J.E."/>
            <person name="Kallscheuer N."/>
            <person name="Luecker S."/>
            <person name="Lage O.M."/>
            <person name="Pohl T."/>
            <person name="Merkel B.J."/>
            <person name="Hornburger P."/>
            <person name="Mueller R.-W."/>
            <person name="Bruemmer F."/>
            <person name="Labrenz M."/>
            <person name="Spormann A.M."/>
            <person name="Op Den Camp H."/>
            <person name="Overmann J."/>
            <person name="Amann R."/>
            <person name="Jetten M.S.M."/>
            <person name="Mascher T."/>
            <person name="Medema M.H."/>
            <person name="Devos D.P."/>
            <person name="Kaster A.-K."/>
            <person name="Ovreas L."/>
            <person name="Rohde M."/>
            <person name="Galperin M.Y."/>
            <person name="Jogler C."/>
        </authorList>
    </citation>
    <scope>NUCLEOTIDE SEQUENCE [LARGE SCALE GENOMIC DNA]</scope>
    <source>
        <strain evidence="3 4">CA54</strain>
    </source>
</reference>
<dbReference type="InterPro" id="IPR006680">
    <property type="entry name" value="Amidohydro-rel"/>
</dbReference>
<dbReference type="RefSeq" id="WP_197532876.1">
    <property type="nucleotide sequence ID" value="NZ_SJPP01000003.1"/>
</dbReference>